<evidence type="ECO:0000313" key="2">
    <source>
        <dbReference type="Proteomes" id="UP001417504"/>
    </source>
</evidence>
<reference evidence="1 2" key="1">
    <citation type="submission" date="2024-01" db="EMBL/GenBank/DDBJ databases">
        <title>Genome assemblies of Stephania.</title>
        <authorList>
            <person name="Yang L."/>
        </authorList>
    </citation>
    <scope>NUCLEOTIDE SEQUENCE [LARGE SCALE GENOMIC DNA]</scope>
    <source>
        <strain evidence="1">QJT</strain>
        <tissue evidence="1">Leaf</tissue>
    </source>
</reference>
<dbReference type="EMBL" id="JBBNAE010000008">
    <property type="protein sequence ID" value="KAK9102110.1"/>
    <property type="molecule type" value="Genomic_DNA"/>
</dbReference>
<accession>A0AAP0F1E8</accession>
<evidence type="ECO:0000313" key="1">
    <source>
        <dbReference type="EMBL" id="KAK9102110.1"/>
    </source>
</evidence>
<organism evidence="1 2">
    <name type="scientific">Stephania japonica</name>
    <dbReference type="NCBI Taxonomy" id="461633"/>
    <lineage>
        <taxon>Eukaryota</taxon>
        <taxon>Viridiplantae</taxon>
        <taxon>Streptophyta</taxon>
        <taxon>Embryophyta</taxon>
        <taxon>Tracheophyta</taxon>
        <taxon>Spermatophyta</taxon>
        <taxon>Magnoliopsida</taxon>
        <taxon>Ranunculales</taxon>
        <taxon>Menispermaceae</taxon>
        <taxon>Menispermoideae</taxon>
        <taxon>Cissampelideae</taxon>
        <taxon>Stephania</taxon>
    </lineage>
</organism>
<sequence>MATPQQVLQIDCLVMSLKGALLVQTMRLSGGHITQLRVCYAKPKCSRCKSSPKNQQSIVSNAVRTKRELLGGYGCFKSIFSLFT</sequence>
<dbReference type="Proteomes" id="UP001417504">
    <property type="component" value="Unassembled WGS sequence"/>
</dbReference>
<proteinExistence type="predicted"/>
<keyword evidence="2" id="KW-1185">Reference proteome</keyword>
<name>A0AAP0F1E8_9MAGN</name>
<gene>
    <name evidence="1" type="ORF">Sjap_019364</name>
</gene>
<comment type="caution">
    <text evidence="1">The sequence shown here is derived from an EMBL/GenBank/DDBJ whole genome shotgun (WGS) entry which is preliminary data.</text>
</comment>
<dbReference type="AlphaFoldDB" id="A0AAP0F1E8"/>
<protein>
    <submittedName>
        <fullName evidence="1">Uncharacterized protein</fullName>
    </submittedName>
</protein>